<gene>
    <name evidence="3" type="ORF">PCOR1329_LOCUS55973</name>
</gene>
<dbReference type="SUPFAM" id="SSF52540">
    <property type="entry name" value="P-loop containing nucleoside triphosphate hydrolases"/>
    <property type="match status" value="1"/>
</dbReference>
<name>A0ABN9VC14_9DINO</name>
<evidence type="ECO:0000256" key="2">
    <source>
        <dbReference type="ARBA" id="ARBA00023134"/>
    </source>
</evidence>
<proteinExistence type="predicted"/>
<dbReference type="InterPro" id="IPR005225">
    <property type="entry name" value="Small_GTP-bd"/>
</dbReference>
<dbReference type="NCBIfam" id="TIGR00231">
    <property type="entry name" value="small_GTP"/>
    <property type="match status" value="1"/>
</dbReference>
<evidence type="ECO:0000313" key="3">
    <source>
        <dbReference type="EMBL" id="CAK0869713.1"/>
    </source>
</evidence>
<dbReference type="PRINTS" id="PR00449">
    <property type="entry name" value="RASTRNSFRMNG"/>
</dbReference>
<organism evidence="3 4">
    <name type="scientific">Prorocentrum cordatum</name>
    <dbReference type="NCBI Taxonomy" id="2364126"/>
    <lineage>
        <taxon>Eukaryota</taxon>
        <taxon>Sar</taxon>
        <taxon>Alveolata</taxon>
        <taxon>Dinophyceae</taxon>
        <taxon>Prorocentrales</taxon>
        <taxon>Prorocentraceae</taxon>
        <taxon>Prorocentrum</taxon>
    </lineage>
</organism>
<accession>A0ABN9VC14</accession>
<dbReference type="Gene3D" id="3.40.50.300">
    <property type="entry name" value="P-loop containing nucleotide triphosphate hydrolases"/>
    <property type="match status" value="1"/>
</dbReference>
<dbReference type="InterPro" id="IPR001806">
    <property type="entry name" value="Small_GTPase"/>
</dbReference>
<keyword evidence="2" id="KW-0342">GTP-binding</keyword>
<dbReference type="InterPro" id="IPR050227">
    <property type="entry name" value="Rab"/>
</dbReference>
<evidence type="ECO:0000313" key="4">
    <source>
        <dbReference type="Proteomes" id="UP001189429"/>
    </source>
</evidence>
<keyword evidence="1" id="KW-0547">Nucleotide-binding</keyword>
<protein>
    <submittedName>
        <fullName evidence="3">Uncharacterized protein</fullName>
    </submittedName>
</protein>
<dbReference type="PANTHER" id="PTHR47977">
    <property type="entry name" value="RAS-RELATED PROTEIN RAB"/>
    <property type="match status" value="1"/>
</dbReference>
<dbReference type="EMBL" id="CAUYUJ010016875">
    <property type="protein sequence ID" value="CAK0869713.1"/>
    <property type="molecule type" value="Genomic_DNA"/>
</dbReference>
<keyword evidence="4" id="KW-1185">Reference proteome</keyword>
<sequence>MFKVFLIGDSDTGKSNLLLRCANDIYRADIGSTIGVDFEVRTRTIDGTVAKMYFWDTGGQERFRTITNSHYRGYNGIVVVYDVTDRESCSPARVWMQEIDKYIVPSIQKLLVQALAKAGSG</sequence>
<dbReference type="InterPro" id="IPR027417">
    <property type="entry name" value="P-loop_NTPase"/>
</dbReference>
<evidence type="ECO:0000256" key="1">
    <source>
        <dbReference type="ARBA" id="ARBA00022741"/>
    </source>
</evidence>
<dbReference type="SMART" id="SM00175">
    <property type="entry name" value="RAB"/>
    <property type="match status" value="1"/>
</dbReference>
<comment type="caution">
    <text evidence="3">The sequence shown here is derived from an EMBL/GenBank/DDBJ whole genome shotgun (WGS) entry which is preliminary data.</text>
</comment>
<reference evidence="3" key="1">
    <citation type="submission" date="2023-10" db="EMBL/GenBank/DDBJ databases">
        <authorList>
            <person name="Chen Y."/>
            <person name="Shah S."/>
            <person name="Dougan E. K."/>
            <person name="Thang M."/>
            <person name="Chan C."/>
        </authorList>
    </citation>
    <scope>NUCLEOTIDE SEQUENCE [LARGE SCALE GENOMIC DNA]</scope>
</reference>
<dbReference type="Proteomes" id="UP001189429">
    <property type="component" value="Unassembled WGS sequence"/>
</dbReference>
<dbReference type="Pfam" id="PF00071">
    <property type="entry name" value="Ras"/>
    <property type="match status" value="1"/>
</dbReference>
<dbReference type="PROSITE" id="PS51419">
    <property type="entry name" value="RAB"/>
    <property type="match status" value="1"/>
</dbReference>